<name>A0A1H9SLK3_9CORY</name>
<dbReference type="Proteomes" id="UP000198929">
    <property type="component" value="Unassembled WGS sequence"/>
</dbReference>
<organism evidence="2 3">
    <name type="scientific">Corynebacterium cystitidis DSM 20524</name>
    <dbReference type="NCBI Taxonomy" id="1121357"/>
    <lineage>
        <taxon>Bacteria</taxon>
        <taxon>Bacillati</taxon>
        <taxon>Actinomycetota</taxon>
        <taxon>Actinomycetes</taxon>
        <taxon>Mycobacteriales</taxon>
        <taxon>Corynebacteriaceae</taxon>
        <taxon>Corynebacterium</taxon>
    </lineage>
</organism>
<evidence type="ECO:0000256" key="1">
    <source>
        <dbReference type="SAM" id="MobiDB-lite"/>
    </source>
</evidence>
<dbReference type="EMBL" id="FOGQ01000004">
    <property type="protein sequence ID" value="SER85882.1"/>
    <property type="molecule type" value="Genomic_DNA"/>
</dbReference>
<evidence type="ECO:0000313" key="2">
    <source>
        <dbReference type="EMBL" id="SER85882.1"/>
    </source>
</evidence>
<protein>
    <submittedName>
        <fullName evidence="2">Uncharacterized protein</fullName>
    </submittedName>
</protein>
<reference evidence="3" key="1">
    <citation type="submission" date="2016-10" db="EMBL/GenBank/DDBJ databases">
        <authorList>
            <person name="Varghese N."/>
            <person name="Submissions S."/>
        </authorList>
    </citation>
    <scope>NUCLEOTIDE SEQUENCE [LARGE SCALE GENOMIC DNA]</scope>
    <source>
        <strain evidence="3">DSM 20524</strain>
    </source>
</reference>
<keyword evidence="3" id="KW-1185">Reference proteome</keyword>
<sequence length="62" mass="6978">MGDDHHTTQHPNPEKLSMTYLPSRRTTKIATPIPTASDVIGKTWTLTGDCLSSAMKRYLEIY</sequence>
<feature type="region of interest" description="Disordered" evidence="1">
    <location>
        <begin position="1"/>
        <end position="20"/>
    </location>
</feature>
<dbReference type="AlphaFoldDB" id="A0A1H9SLK3"/>
<gene>
    <name evidence="2" type="ORF">SAMN05661109_01173</name>
</gene>
<accession>A0A1H9SLK3</accession>
<evidence type="ECO:0000313" key="3">
    <source>
        <dbReference type="Proteomes" id="UP000198929"/>
    </source>
</evidence>
<proteinExistence type="predicted"/>